<dbReference type="Proteomes" id="UP000307999">
    <property type="component" value="Unassembled WGS sequence"/>
</dbReference>
<comment type="similarity">
    <text evidence="1">Belongs to the CutA family.</text>
</comment>
<dbReference type="Pfam" id="PF03091">
    <property type="entry name" value="CutA1"/>
    <property type="match status" value="1"/>
</dbReference>
<sequence length="105" mass="12053">MHQVILCTCPDKSSALSIANALVDERLAACVNIQESITSIYQWQGERQQDQEVLLIIKSRRDRFTALEKRITAMHPYDVAEIIAMDIQQGNEEYLNWIDSTVTKQ</sequence>
<dbReference type="Gene3D" id="3.30.70.120">
    <property type="match status" value="1"/>
</dbReference>
<dbReference type="InterPro" id="IPR015867">
    <property type="entry name" value="N-reg_PII/ATP_PRibTrfase_C"/>
</dbReference>
<dbReference type="OrthoDB" id="37622at2"/>
<dbReference type="GO" id="GO:0005507">
    <property type="term" value="F:copper ion binding"/>
    <property type="evidence" value="ECO:0007669"/>
    <property type="project" value="TreeGrafter"/>
</dbReference>
<dbReference type="EMBL" id="SWDB01000032">
    <property type="protein sequence ID" value="TKB44009.1"/>
    <property type="molecule type" value="Genomic_DNA"/>
</dbReference>
<dbReference type="SUPFAM" id="SSF54913">
    <property type="entry name" value="GlnB-like"/>
    <property type="match status" value="1"/>
</dbReference>
<dbReference type="PANTHER" id="PTHR23419">
    <property type="entry name" value="DIVALENT CATION TOLERANCE CUTA-RELATED"/>
    <property type="match status" value="1"/>
</dbReference>
<dbReference type="InterPro" id="IPR004323">
    <property type="entry name" value="Ion_tolerance_CutA"/>
</dbReference>
<proteinExistence type="inferred from homology"/>
<protein>
    <submittedName>
        <fullName evidence="2">Divalent-cation tolerance protein CutA</fullName>
    </submittedName>
</protein>
<dbReference type="InterPro" id="IPR011322">
    <property type="entry name" value="N-reg_PII-like_a/b"/>
</dbReference>
<comment type="caution">
    <text evidence="2">The sequence shown here is derived from an EMBL/GenBank/DDBJ whole genome shotgun (WGS) entry which is preliminary data.</text>
</comment>
<evidence type="ECO:0000313" key="3">
    <source>
        <dbReference type="Proteomes" id="UP000307999"/>
    </source>
</evidence>
<dbReference type="AlphaFoldDB" id="A0A4U1B2X4"/>
<keyword evidence="3" id="KW-1185">Reference proteome</keyword>
<evidence type="ECO:0000256" key="1">
    <source>
        <dbReference type="ARBA" id="ARBA00010169"/>
    </source>
</evidence>
<evidence type="ECO:0000313" key="2">
    <source>
        <dbReference type="EMBL" id="TKB44009.1"/>
    </source>
</evidence>
<reference evidence="2 3" key="1">
    <citation type="submission" date="2019-04" db="EMBL/GenBank/DDBJ databases">
        <title>Thalassotalea guangxiensis sp. nov., isolated from sediment of the coastal wetland.</title>
        <authorList>
            <person name="Zheng S."/>
            <person name="Zhang D."/>
        </authorList>
    </citation>
    <scope>NUCLEOTIDE SEQUENCE [LARGE SCALE GENOMIC DNA]</scope>
    <source>
        <strain evidence="2 3">ZS-4</strain>
    </source>
</reference>
<name>A0A4U1B2X4_9GAMM</name>
<accession>A0A4U1B2X4</accession>
<organism evidence="2 3">
    <name type="scientific">Thalassotalea mangrovi</name>
    <dbReference type="NCBI Taxonomy" id="2572245"/>
    <lineage>
        <taxon>Bacteria</taxon>
        <taxon>Pseudomonadati</taxon>
        <taxon>Pseudomonadota</taxon>
        <taxon>Gammaproteobacteria</taxon>
        <taxon>Alteromonadales</taxon>
        <taxon>Colwelliaceae</taxon>
        <taxon>Thalassotalea</taxon>
    </lineage>
</organism>
<dbReference type="GO" id="GO:0010038">
    <property type="term" value="P:response to metal ion"/>
    <property type="evidence" value="ECO:0007669"/>
    <property type="project" value="InterPro"/>
</dbReference>
<dbReference type="PANTHER" id="PTHR23419:SF8">
    <property type="entry name" value="FI09726P"/>
    <property type="match status" value="1"/>
</dbReference>
<gene>
    <name evidence="2" type="ORF">E8M12_13430</name>
</gene>